<proteinExistence type="inferred from homology"/>
<evidence type="ECO:0000313" key="6">
    <source>
        <dbReference type="EMBL" id="OWZ07864.1"/>
    </source>
</evidence>
<evidence type="ECO:0000313" key="7">
    <source>
        <dbReference type="Proteomes" id="UP000198211"/>
    </source>
</evidence>
<evidence type="ECO:0000256" key="4">
    <source>
        <dbReference type="ARBA" id="ARBA00022729"/>
    </source>
</evidence>
<feature type="signal peptide" evidence="5">
    <location>
        <begin position="1"/>
        <end position="23"/>
    </location>
</feature>
<evidence type="ECO:0000256" key="2">
    <source>
        <dbReference type="ARBA" id="ARBA00010400"/>
    </source>
</evidence>
<feature type="non-terminal residue" evidence="6">
    <location>
        <position position="170"/>
    </location>
</feature>
<comment type="subcellular location">
    <subcellularLocation>
        <location evidence="1 5">Secreted</location>
    </subcellularLocation>
</comment>
<dbReference type="OrthoDB" id="126873at2759"/>
<accession>A0A225VRU0</accession>
<evidence type="ECO:0000256" key="3">
    <source>
        <dbReference type="ARBA" id="ARBA00022525"/>
    </source>
</evidence>
<keyword evidence="7" id="KW-1185">Reference proteome</keyword>
<reference evidence="7" key="1">
    <citation type="submission" date="2017-03" db="EMBL/GenBank/DDBJ databases">
        <title>Phytopthora megakarya and P. palmivora, two closely related causual agents of cacao black pod achieved similar genome size and gene model numbers by different mechanisms.</title>
        <authorList>
            <person name="Ali S."/>
            <person name="Shao J."/>
            <person name="Larry D.J."/>
            <person name="Kronmiller B."/>
            <person name="Shen D."/>
            <person name="Strem M.D."/>
            <person name="Melnick R.L."/>
            <person name="Guiltinan M.J."/>
            <person name="Tyler B.M."/>
            <person name="Meinhardt L.W."/>
            <person name="Bailey B.A."/>
        </authorList>
    </citation>
    <scope>NUCLEOTIDE SEQUENCE [LARGE SCALE GENOMIC DNA]</scope>
    <source>
        <strain evidence="7">zdho120</strain>
    </source>
</reference>
<comment type="function">
    <text evidence="5">Effector that suppresses plant defense responses during pathogen infection.</text>
</comment>
<feature type="chain" id="PRO_5044988253" description="RxLR effector protein" evidence="5">
    <location>
        <begin position="24"/>
        <end position="170"/>
    </location>
</feature>
<dbReference type="InterPro" id="IPR031825">
    <property type="entry name" value="RXLR"/>
</dbReference>
<sequence>MRFYQFVVLMAAVLFTISNCASASENSKLVVADGSVRVLTSYTPIKRRLRAESTNDGEEEQRMFSFKFTPSKTKEFEALIEGKPIKEAFNKLDLGKMTIAKKGKVEANMVKDVVKSDQFKVWFRHASKLNKQNPETAMLEQLTHSFGEKEVAIMISMSKNMLSDTGRMFG</sequence>
<protein>
    <recommendedName>
        <fullName evidence="5">RxLR effector protein</fullName>
    </recommendedName>
</protein>
<dbReference type="AlphaFoldDB" id="A0A225VRU0"/>
<dbReference type="EMBL" id="NBNE01003369">
    <property type="protein sequence ID" value="OWZ07864.1"/>
    <property type="molecule type" value="Genomic_DNA"/>
</dbReference>
<evidence type="ECO:0000256" key="5">
    <source>
        <dbReference type="RuleBase" id="RU367124"/>
    </source>
</evidence>
<name>A0A225VRU0_9STRA</name>
<comment type="similarity">
    <text evidence="2 5">Belongs to the RxLR effector family.</text>
</comment>
<comment type="caution">
    <text evidence="6">The sequence shown here is derived from an EMBL/GenBank/DDBJ whole genome shotgun (WGS) entry which is preliminary data.</text>
</comment>
<keyword evidence="4 5" id="KW-0732">Signal</keyword>
<organism evidence="6 7">
    <name type="scientific">Phytophthora megakarya</name>
    <dbReference type="NCBI Taxonomy" id="4795"/>
    <lineage>
        <taxon>Eukaryota</taxon>
        <taxon>Sar</taxon>
        <taxon>Stramenopiles</taxon>
        <taxon>Oomycota</taxon>
        <taxon>Peronosporomycetes</taxon>
        <taxon>Peronosporales</taxon>
        <taxon>Peronosporaceae</taxon>
        <taxon>Phytophthora</taxon>
    </lineage>
</organism>
<comment type="domain">
    <text evidence="5">The RxLR-dEER motif acts to carry the protein into the host cell cytoplasm through binding to cell surface phosphatidylinositol-3-phosphate.</text>
</comment>
<gene>
    <name evidence="6" type="ORF">PHMEG_00019684</name>
</gene>
<dbReference type="Pfam" id="PF16810">
    <property type="entry name" value="RXLR"/>
    <property type="match status" value="1"/>
</dbReference>
<dbReference type="Proteomes" id="UP000198211">
    <property type="component" value="Unassembled WGS sequence"/>
</dbReference>
<keyword evidence="3 5" id="KW-0964">Secreted</keyword>
<evidence type="ECO:0000256" key="1">
    <source>
        <dbReference type="ARBA" id="ARBA00004613"/>
    </source>
</evidence>